<dbReference type="STRING" id="339866.GCA_001418255_01307"/>
<dbReference type="InterPro" id="IPR005534">
    <property type="entry name" value="Curli_assmbl/transp-comp_CsgG"/>
</dbReference>
<proteinExistence type="predicted"/>
<dbReference type="AlphaFoldDB" id="A0A0K6HZP6"/>
<dbReference type="PROSITE" id="PS51257">
    <property type="entry name" value="PROKAR_LIPOPROTEIN"/>
    <property type="match status" value="1"/>
</dbReference>
<keyword evidence="1" id="KW-0732">Signal</keyword>
<evidence type="ECO:0000313" key="3">
    <source>
        <dbReference type="Proteomes" id="UP000183649"/>
    </source>
</evidence>
<reference evidence="3" key="1">
    <citation type="submission" date="2015-08" db="EMBL/GenBank/DDBJ databases">
        <authorList>
            <person name="Varghese N."/>
        </authorList>
    </citation>
    <scope>NUCLEOTIDE SEQUENCE [LARGE SCALE GENOMIC DNA]</scope>
    <source>
        <strain evidence="3">DSM 18181</strain>
    </source>
</reference>
<dbReference type="RefSeq" id="WP_055450228.1">
    <property type="nucleotide sequence ID" value="NZ_CYHF01000004.1"/>
</dbReference>
<protein>
    <submittedName>
        <fullName evidence="2">Curli biogenesis system outer membrane secretion channel CsgG</fullName>
    </submittedName>
</protein>
<dbReference type="OrthoDB" id="6658595at2"/>
<evidence type="ECO:0000313" key="2">
    <source>
        <dbReference type="EMBL" id="CUA96278.1"/>
    </source>
</evidence>
<evidence type="ECO:0000256" key="1">
    <source>
        <dbReference type="SAM" id="SignalP"/>
    </source>
</evidence>
<keyword evidence="3" id="KW-1185">Reference proteome</keyword>
<dbReference type="GO" id="GO:0030288">
    <property type="term" value="C:outer membrane-bounded periplasmic space"/>
    <property type="evidence" value="ECO:0007669"/>
    <property type="project" value="InterPro"/>
</dbReference>
<name>A0A0K6HZP6_9BURK</name>
<feature type="chain" id="PRO_5005504998" evidence="1">
    <location>
        <begin position="26"/>
        <end position="275"/>
    </location>
</feature>
<accession>A0A0K6HZP6</accession>
<organism evidence="2 3">
    <name type="scientific">Thiomonas bhubaneswarensis</name>
    <dbReference type="NCBI Taxonomy" id="339866"/>
    <lineage>
        <taxon>Bacteria</taxon>
        <taxon>Pseudomonadati</taxon>
        <taxon>Pseudomonadota</taxon>
        <taxon>Betaproteobacteria</taxon>
        <taxon>Burkholderiales</taxon>
        <taxon>Thiomonas</taxon>
    </lineage>
</organism>
<gene>
    <name evidence="2" type="ORF">Ga0061069_10474</name>
</gene>
<dbReference type="Pfam" id="PF03783">
    <property type="entry name" value="CsgG"/>
    <property type="match status" value="1"/>
</dbReference>
<feature type="signal peptide" evidence="1">
    <location>
        <begin position="1"/>
        <end position="25"/>
    </location>
</feature>
<dbReference type="EMBL" id="CYHF01000004">
    <property type="protein sequence ID" value="CUA96278.1"/>
    <property type="molecule type" value="Genomic_DNA"/>
</dbReference>
<dbReference type="Proteomes" id="UP000183649">
    <property type="component" value="Unassembled WGS sequence"/>
</dbReference>
<sequence>MKAHTPKAVAAVAALFLASCSSMNMGDMSAKTEATGSAGGANSQNANKALPHCNAPLGTMAILEDTSAPWYGVLTGQYGLGPTTPVLKLIVQQSNCFVVVSRGRVMNSMMRERQLEQSGELRNNSNFGKGQMVSADYSLSPTITFSNNNAGGLGGVVGGLFGSIGSAIGGNLSSKEASTVLTLVDNRSGVQLAAAEGSAKSWDLGAVGSMFGGGLGGVGGGYSNTAQGKVIVAAFVDSYIGIVHAVRNYKEQEVKGGLGTGGNLGVQGGTTPASR</sequence>